<dbReference type="Gene3D" id="3.40.50.300">
    <property type="entry name" value="P-loop containing nucleotide triphosphate hydrolases"/>
    <property type="match status" value="1"/>
</dbReference>
<dbReference type="RefSeq" id="WP_274797420.1">
    <property type="nucleotide sequence ID" value="NZ_CP113528.1"/>
</dbReference>
<reference evidence="1" key="1">
    <citation type="submission" date="2022-11" db="EMBL/GenBank/DDBJ databases">
        <title>Lysinibacillus irui.</title>
        <authorList>
            <person name="Akintayo S.O."/>
        </authorList>
    </citation>
    <scope>NUCLEOTIDE SEQUENCE</scope>
    <source>
        <strain evidence="1">IRB4-01</strain>
        <plasmid evidence="1">unnamed</plasmid>
    </source>
</reference>
<evidence type="ECO:0000313" key="2">
    <source>
        <dbReference type="Proteomes" id="UP001219585"/>
    </source>
</evidence>
<dbReference type="InterPro" id="IPR027417">
    <property type="entry name" value="P-loop_NTPase"/>
</dbReference>
<dbReference type="EMBL" id="CP113528">
    <property type="protein sequence ID" value="WDV09197.1"/>
    <property type="molecule type" value="Genomic_DNA"/>
</dbReference>
<gene>
    <name evidence="1" type="ORF">OU989_23200</name>
</gene>
<dbReference type="SUPFAM" id="SSF52540">
    <property type="entry name" value="P-loop containing nucleoside triphosphate hydrolases"/>
    <property type="match status" value="1"/>
</dbReference>
<evidence type="ECO:0000313" key="1">
    <source>
        <dbReference type="EMBL" id="WDV09197.1"/>
    </source>
</evidence>
<proteinExistence type="predicted"/>
<organism evidence="1 2">
    <name type="scientific">Lysinibacillus irui</name>
    <dbReference type="NCBI Taxonomy" id="2998077"/>
    <lineage>
        <taxon>Bacteria</taxon>
        <taxon>Bacillati</taxon>
        <taxon>Bacillota</taxon>
        <taxon>Bacilli</taxon>
        <taxon>Bacillales</taxon>
        <taxon>Bacillaceae</taxon>
        <taxon>Lysinibacillus</taxon>
    </lineage>
</organism>
<geneLocation type="plasmid" evidence="1 2">
    <name>unnamed</name>
</geneLocation>
<keyword evidence="1" id="KW-0614">Plasmid</keyword>
<sequence>MNVQILKSKLETQVAIIETALHDGDNVIIAGNLATGKTSLLNAIHNKLNAKKENSAAYFSMCTTEAEVEIVKENIYTHCTDKILIIDELRALSSQGLRLEKVSNDIQIVASIQFTNSDDFIAVAAKLNLDSYFSKLVYLKNQEGDLEIIY</sequence>
<dbReference type="KEGG" id="liu:OU989_23200"/>
<dbReference type="Proteomes" id="UP001219585">
    <property type="component" value="Plasmid unnamed"/>
</dbReference>
<accession>A0AAJ5RMK5</accession>
<name>A0AAJ5RMK5_9BACI</name>
<dbReference type="AlphaFoldDB" id="A0AAJ5RMK5"/>
<protein>
    <submittedName>
        <fullName evidence="1">AAA family ATPase</fullName>
    </submittedName>
</protein>